<dbReference type="KEGG" id="dpp:DICPUDRAFT_150877"/>
<dbReference type="AlphaFoldDB" id="F0ZHH1"/>
<dbReference type="InParanoid" id="F0ZHH1"/>
<accession>F0ZHH1</accession>
<sequence>MDIEINNDFLFFKCFRSLVIKNHIFSFLKNQNSDNSYESSISLKKLASKNRFEMILDKLKSNHFIFINHEGLRDLYLETYKFLPQYEEIYRLLWNSYKERLRRLNSLDYSIKENSIQQFKSLSKILYLELNKNNYKSSESFQNNSGIKYYSKVNRNNVIDQTYRLYSLMDLALENSTIEIAKCILDLINSITFENNRNKKKARVEISTLPTSAINNENYTKIHVLLKIQHSFTDNHIQFRQFLIDNRECSMEALIQASKKYIINSNSNTVNRELFYYFGVYLIYYYLQQNNYNQIEMLLNYSQNSSSILCINLIFYYSIFNLSIDTFNFYLSFINGPNNTNRLNKDIIFKLKNYYEEIDTSSHSIEIAKQFFNFLISDGNCGAIIIYNWFEIFKVIIVYYDSQLLEYLLIHNEKFRTMYSYYMVHYFKDMLEIHFKRNKTTKQFNNKNIEIFIQQMKSVELSKKNVDQLLKKLKTKKCIILLNHFLKNYQYNQQQPEIINEEIYSNFKNIYSFQNQFNVDQTIQLYLNLDQDSVNIFFKFKEKNPFYLNKSNILILNLIKSIIFKEYSQIVKIISTLQINSTLTTEDLNNVIGGGNKEIIGFLFLNGYLDPFDIECLLEEIFKQIDIDKQFIFDLIPSEKNQLKNQYKESFYDLITIKYHVDDISKETVKEDEDNESKSLVMLLYEGYYQKVWEYFQTNGAINKKLDVADSIYRDLPIDYFVRFYDPLIKVHLDDSDKVLEVCLYRFDILEFLWIHHLDHEQKKDLILKIFSEMNNMNCHPIIEYILKEKKQFIYNDLQLDNDHIYKLHRNALVDGDISIYQLIRSIFTSFNFQIDFSIIKEVLHFDSGTARYDVIEYLYDNNLIPNFKDIIKGQKILIREFNNRFIVPGDNSTIIVTRSMFILIYTIIRLQEQAQLNKEYYYCE</sequence>
<name>F0ZHH1_DICPU</name>
<dbReference type="GeneID" id="10500283"/>
<protein>
    <submittedName>
        <fullName evidence="1">Uncharacterized protein</fullName>
    </submittedName>
</protein>
<organism evidence="1 2">
    <name type="scientific">Dictyostelium purpureum</name>
    <name type="common">Slime mold</name>
    <dbReference type="NCBI Taxonomy" id="5786"/>
    <lineage>
        <taxon>Eukaryota</taxon>
        <taxon>Amoebozoa</taxon>
        <taxon>Evosea</taxon>
        <taxon>Eumycetozoa</taxon>
        <taxon>Dictyostelia</taxon>
        <taxon>Dictyosteliales</taxon>
        <taxon>Dictyosteliaceae</taxon>
        <taxon>Dictyostelium</taxon>
    </lineage>
</organism>
<dbReference type="Proteomes" id="UP000001064">
    <property type="component" value="Unassembled WGS sequence"/>
</dbReference>
<evidence type="ECO:0000313" key="1">
    <source>
        <dbReference type="EMBL" id="EGC36629.1"/>
    </source>
</evidence>
<dbReference type="EMBL" id="GL871021">
    <property type="protein sequence ID" value="EGC36629.1"/>
    <property type="molecule type" value="Genomic_DNA"/>
</dbReference>
<dbReference type="RefSeq" id="XP_003286867.1">
    <property type="nucleotide sequence ID" value="XM_003286819.1"/>
</dbReference>
<keyword evidence="2" id="KW-1185">Reference proteome</keyword>
<gene>
    <name evidence="1" type="ORF">DICPUDRAFT_150877</name>
</gene>
<reference evidence="2" key="1">
    <citation type="journal article" date="2011" name="Genome Biol.">
        <title>Comparative genomics of the social amoebae Dictyostelium discoideum and Dictyostelium purpureum.</title>
        <authorList>
            <consortium name="US DOE Joint Genome Institute (JGI-PGF)"/>
            <person name="Sucgang R."/>
            <person name="Kuo A."/>
            <person name="Tian X."/>
            <person name="Salerno W."/>
            <person name="Parikh A."/>
            <person name="Feasley C.L."/>
            <person name="Dalin E."/>
            <person name="Tu H."/>
            <person name="Huang E."/>
            <person name="Barry K."/>
            <person name="Lindquist E."/>
            <person name="Shapiro H."/>
            <person name="Bruce D."/>
            <person name="Schmutz J."/>
            <person name="Salamov A."/>
            <person name="Fey P."/>
            <person name="Gaudet P."/>
            <person name="Anjard C."/>
            <person name="Babu M.M."/>
            <person name="Basu S."/>
            <person name="Bushmanova Y."/>
            <person name="van der Wel H."/>
            <person name="Katoh-Kurasawa M."/>
            <person name="Dinh C."/>
            <person name="Coutinho P.M."/>
            <person name="Saito T."/>
            <person name="Elias M."/>
            <person name="Schaap P."/>
            <person name="Kay R.R."/>
            <person name="Henrissat B."/>
            <person name="Eichinger L."/>
            <person name="Rivero F."/>
            <person name="Putnam N.H."/>
            <person name="West C.M."/>
            <person name="Loomis W.F."/>
            <person name="Chisholm R.L."/>
            <person name="Shaulsky G."/>
            <person name="Strassmann J.E."/>
            <person name="Queller D.C."/>
            <person name="Kuspa A."/>
            <person name="Grigoriev I.V."/>
        </authorList>
    </citation>
    <scope>NUCLEOTIDE SEQUENCE [LARGE SCALE GENOMIC DNA]</scope>
    <source>
        <strain evidence="2">QSDP1</strain>
    </source>
</reference>
<dbReference type="VEuPathDB" id="AmoebaDB:DICPUDRAFT_150877"/>
<proteinExistence type="predicted"/>
<dbReference type="eggNOG" id="ENOG502SUIZ">
    <property type="taxonomic scope" value="Eukaryota"/>
</dbReference>
<evidence type="ECO:0000313" key="2">
    <source>
        <dbReference type="Proteomes" id="UP000001064"/>
    </source>
</evidence>